<protein>
    <submittedName>
        <fullName evidence="1">Uncharacterized protein</fullName>
    </submittedName>
</protein>
<reference evidence="1 2" key="1">
    <citation type="journal article" date="2013" name="Nat. Commun.">
        <title>The evolution and pathogenic mechanisms of the rice sheath blight pathogen.</title>
        <authorList>
            <person name="Zheng A."/>
            <person name="Lin R."/>
            <person name="Xu L."/>
            <person name="Qin P."/>
            <person name="Tang C."/>
            <person name="Ai P."/>
            <person name="Zhang D."/>
            <person name="Liu Y."/>
            <person name="Sun Z."/>
            <person name="Feng H."/>
            <person name="Wang Y."/>
            <person name="Chen Y."/>
            <person name="Liang X."/>
            <person name="Fu R."/>
            <person name="Li Q."/>
            <person name="Zhang J."/>
            <person name="Yu X."/>
            <person name="Xie Z."/>
            <person name="Ding L."/>
            <person name="Guan P."/>
            <person name="Tang J."/>
            <person name="Liang Y."/>
            <person name="Wang S."/>
            <person name="Deng Q."/>
            <person name="Li S."/>
            <person name="Zhu J."/>
            <person name="Wang L."/>
            <person name="Liu H."/>
            <person name="Li P."/>
        </authorList>
    </citation>
    <scope>NUCLEOTIDE SEQUENCE [LARGE SCALE GENOMIC DNA]</scope>
    <source>
        <strain evidence="2">AG-1 IA</strain>
    </source>
</reference>
<dbReference type="AlphaFoldDB" id="L8X1Q1"/>
<proteinExistence type="predicted"/>
<dbReference type="Proteomes" id="UP000011668">
    <property type="component" value="Unassembled WGS sequence"/>
</dbReference>
<evidence type="ECO:0000313" key="2">
    <source>
        <dbReference type="Proteomes" id="UP000011668"/>
    </source>
</evidence>
<comment type="caution">
    <text evidence="1">The sequence shown here is derived from an EMBL/GenBank/DDBJ whole genome shotgun (WGS) entry which is preliminary data.</text>
</comment>
<organism evidence="1 2">
    <name type="scientific">Thanatephorus cucumeris (strain AG1-IA)</name>
    <name type="common">Rice sheath blight fungus</name>
    <name type="synonym">Rhizoctonia solani</name>
    <dbReference type="NCBI Taxonomy" id="983506"/>
    <lineage>
        <taxon>Eukaryota</taxon>
        <taxon>Fungi</taxon>
        <taxon>Dikarya</taxon>
        <taxon>Basidiomycota</taxon>
        <taxon>Agaricomycotina</taxon>
        <taxon>Agaricomycetes</taxon>
        <taxon>Cantharellales</taxon>
        <taxon>Ceratobasidiaceae</taxon>
        <taxon>Rhizoctonia</taxon>
        <taxon>Rhizoctonia solani AG-1</taxon>
    </lineage>
</organism>
<dbReference type="HOGENOM" id="CLU_1295178_0_0_1"/>
<dbReference type="EMBL" id="AFRT01000794">
    <property type="protein sequence ID" value="ELU42549.1"/>
    <property type="molecule type" value="Genomic_DNA"/>
</dbReference>
<evidence type="ECO:0000313" key="1">
    <source>
        <dbReference type="EMBL" id="ELU42549.1"/>
    </source>
</evidence>
<name>L8X1Q1_THACA</name>
<sequence length="213" mass="24022">MEMTELERHRLDVAILIDSRVLSLISLALLVVVSLHHHARTVKTPPAPLPVGSDPAPDGSATSIQRPIPFQLSLPYLGSLLPCDDRMEPWLTHVPQGSARAFSEPCRPLFYCSSRKRIYKSFRYVRGKWANTRFPRICACLCNSATSFPNWLRDLCVTCLDGITLEVSRNRLFRFSHTGLHENKLGLNPPRMHRMCPRGLSTTLPDAGPLWIP</sequence>
<keyword evidence="2" id="KW-1185">Reference proteome</keyword>
<accession>L8X1Q1</accession>
<gene>
    <name evidence="1" type="ORF">AG1IA_03424</name>
</gene>